<gene>
    <name evidence="4" type="ORF">MSPICULIGERA_LOCUS472</name>
</gene>
<evidence type="ECO:0000313" key="4">
    <source>
        <dbReference type="EMBL" id="CAJ0557714.1"/>
    </source>
</evidence>
<dbReference type="InterPro" id="IPR055472">
    <property type="entry name" value="DUF7044"/>
</dbReference>
<sequence length="206" mass="23888">MAADWMLTIGETSISDFGECYEKLHGSYIFGQKRMGRPLCYRCVTPIIRTRNVIQLAHQDGTETTAIKASKKPGKHVLIRIRYDHWRELSFFGLYRTPKELQTDDCYALEVDCSGKRDNLRLKAYHCASGTVFDARSYQCLGSWYRHSEGHQMPSNQRQKKMGKNEEEPEREEQEMKKSLNNSPYQINRTHPCPDSSHRLPPLSLS</sequence>
<reference evidence="4" key="1">
    <citation type="submission" date="2023-06" db="EMBL/GenBank/DDBJ databases">
        <authorList>
            <person name="Delattre M."/>
        </authorList>
    </citation>
    <scope>NUCLEOTIDE SEQUENCE</scope>
    <source>
        <strain evidence="4">AF72</strain>
    </source>
</reference>
<evidence type="ECO:0000313" key="5">
    <source>
        <dbReference type="Proteomes" id="UP001177023"/>
    </source>
</evidence>
<accession>A0AA36C4R1</accession>
<dbReference type="Proteomes" id="UP001177023">
    <property type="component" value="Unassembled WGS sequence"/>
</dbReference>
<evidence type="ECO:0000259" key="3">
    <source>
        <dbReference type="Pfam" id="PF23073"/>
    </source>
</evidence>
<feature type="domain" description="DUF7044" evidence="2">
    <location>
        <begin position="7"/>
        <end position="65"/>
    </location>
</feature>
<proteinExistence type="predicted"/>
<organism evidence="4 5">
    <name type="scientific">Mesorhabditis spiculigera</name>
    <dbReference type="NCBI Taxonomy" id="96644"/>
    <lineage>
        <taxon>Eukaryota</taxon>
        <taxon>Metazoa</taxon>
        <taxon>Ecdysozoa</taxon>
        <taxon>Nematoda</taxon>
        <taxon>Chromadorea</taxon>
        <taxon>Rhabditida</taxon>
        <taxon>Rhabditina</taxon>
        <taxon>Rhabditomorpha</taxon>
        <taxon>Rhabditoidea</taxon>
        <taxon>Rhabditidae</taxon>
        <taxon>Mesorhabditinae</taxon>
        <taxon>Mesorhabditis</taxon>
    </lineage>
</organism>
<feature type="non-terminal residue" evidence="4">
    <location>
        <position position="206"/>
    </location>
</feature>
<feature type="region of interest" description="Disordered" evidence="1">
    <location>
        <begin position="149"/>
        <end position="206"/>
    </location>
</feature>
<dbReference type="Pfam" id="PF23073">
    <property type="entry name" value="DUF7045"/>
    <property type="match status" value="1"/>
</dbReference>
<dbReference type="AlphaFoldDB" id="A0AA36C4R1"/>
<dbReference type="InterPro" id="IPR055473">
    <property type="entry name" value="DUF7045"/>
</dbReference>
<evidence type="ECO:0000256" key="1">
    <source>
        <dbReference type="SAM" id="MobiDB-lite"/>
    </source>
</evidence>
<protein>
    <submittedName>
        <fullName evidence="4">Uncharacterized protein</fullName>
    </submittedName>
</protein>
<feature type="domain" description="DUF7045" evidence="3">
    <location>
        <begin position="90"/>
        <end position="147"/>
    </location>
</feature>
<evidence type="ECO:0000259" key="2">
    <source>
        <dbReference type="Pfam" id="PF23071"/>
    </source>
</evidence>
<comment type="caution">
    <text evidence="4">The sequence shown here is derived from an EMBL/GenBank/DDBJ whole genome shotgun (WGS) entry which is preliminary data.</text>
</comment>
<dbReference type="Pfam" id="PF23071">
    <property type="entry name" value="DUF7044"/>
    <property type="match status" value="1"/>
</dbReference>
<dbReference type="PANTHER" id="PTHR22255:SF4">
    <property type="entry name" value="CATION-INDEPENDENT MANNOSE-6-PHOSPHATE RECEPTOR"/>
    <property type="match status" value="1"/>
</dbReference>
<dbReference type="EMBL" id="CATQJA010000078">
    <property type="protein sequence ID" value="CAJ0557714.1"/>
    <property type="molecule type" value="Genomic_DNA"/>
</dbReference>
<dbReference type="PANTHER" id="PTHR22255">
    <property type="entry name" value="LP06548P"/>
    <property type="match status" value="1"/>
</dbReference>
<feature type="compositionally biased region" description="Polar residues" evidence="1">
    <location>
        <begin position="179"/>
        <end position="189"/>
    </location>
</feature>
<keyword evidence="5" id="KW-1185">Reference proteome</keyword>
<name>A0AA36C4R1_9BILA</name>